<evidence type="ECO:0000256" key="1">
    <source>
        <dbReference type="SAM" id="Phobius"/>
    </source>
</evidence>
<keyword evidence="3" id="KW-1185">Reference proteome</keyword>
<evidence type="ECO:0000313" key="2">
    <source>
        <dbReference type="EMBL" id="PXV69077.1"/>
    </source>
</evidence>
<dbReference type="AlphaFoldDB" id="A0A2V3PTL8"/>
<proteinExistence type="predicted"/>
<reference evidence="2 3" key="1">
    <citation type="submission" date="2018-03" db="EMBL/GenBank/DDBJ databases">
        <title>Genomic Encyclopedia of Archaeal and Bacterial Type Strains, Phase II (KMG-II): from individual species to whole genera.</title>
        <authorList>
            <person name="Goeker M."/>
        </authorList>
    </citation>
    <scope>NUCLEOTIDE SEQUENCE [LARGE SCALE GENOMIC DNA]</scope>
    <source>
        <strain evidence="2 3">DSM 100214</strain>
    </source>
</reference>
<evidence type="ECO:0000313" key="3">
    <source>
        <dbReference type="Proteomes" id="UP000247973"/>
    </source>
</evidence>
<evidence type="ECO:0008006" key="4">
    <source>
        <dbReference type="Google" id="ProtNLM"/>
    </source>
</evidence>
<accession>A0A2V3PTL8</accession>
<feature type="transmembrane region" description="Helical" evidence="1">
    <location>
        <begin position="218"/>
        <end position="234"/>
    </location>
</feature>
<gene>
    <name evidence="2" type="ORF">CLV62_101346</name>
</gene>
<protein>
    <recommendedName>
        <fullName evidence="4">Dolichyl-phosphate-mannose-protein mannosyltransferase</fullName>
    </recommendedName>
</protein>
<dbReference type="EMBL" id="QICL01000001">
    <property type="protein sequence ID" value="PXV69077.1"/>
    <property type="molecule type" value="Genomic_DNA"/>
</dbReference>
<dbReference type="Proteomes" id="UP000247973">
    <property type="component" value="Unassembled WGS sequence"/>
</dbReference>
<feature type="transmembrane region" description="Helical" evidence="1">
    <location>
        <begin position="137"/>
        <end position="157"/>
    </location>
</feature>
<keyword evidence="1" id="KW-0812">Transmembrane</keyword>
<feature type="transmembrane region" description="Helical" evidence="1">
    <location>
        <begin position="380"/>
        <end position="400"/>
    </location>
</feature>
<comment type="caution">
    <text evidence="2">The sequence shown here is derived from an EMBL/GenBank/DDBJ whole genome shotgun (WGS) entry which is preliminary data.</text>
</comment>
<feature type="transmembrane region" description="Helical" evidence="1">
    <location>
        <begin position="240"/>
        <end position="255"/>
    </location>
</feature>
<feature type="transmembrane region" description="Helical" evidence="1">
    <location>
        <begin position="267"/>
        <end position="289"/>
    </location>
</feature>
<organism evidence="2 3">
    <name type="scientific">Dysgonomonas alginatilytica</name>
    <dbReference type="NCBI Taxonomy" id="1605892"/>
    <lineage>
        <taxon>Bacteria</taxon>
        <taxon>Pseudomonadati</taxon>
        <taxon>Bacteroidota</taxon>
        <taxon>Bacteroidia</taxon>
        <taxon>Bacteroidales</taxon>
        <taxon>Dysgonomonadaceae</taxon>
        <taxon>Dysgonomonas</taxon>
    </lineage>
</organism>
<feature type="transmembrane region" description="Helical" evidence="1">
    <location>
        <begin position="346"/>
        <end position="368"/>
    </location>
</feature>
<feature type="transmembrane region" description="Helical" evidence="1">
    <location>
        <begin position="412"/>
        <end position="435"/>
    </location>
</feature>
<feature type="transmembrane region" description="Helical" evidence="1">
    <location>
        <begin position="164"/>
        <end position="182"/>
    </location>
</feature>
<keyword evidence="1" id="KW-1133">Transmembrane helix</keyword>
<keyword evidence="1" id="KW-0472">Membrane</keyword>
<feature type="transmembrane region" description="Helical" evidence="1">
    <location>
        <begin position="188"/>
        <end position="206"/>
    </location>
</feature>
<name>A0A2V3PTL8_9BACT</name>
<sequence length="442" mass="50467">MTVQTSSIMSKQRLFLIISFLVLFLGFYSNLWNAARTEAFGWFDEFSECLAIGKIARSEKEGILSHGGLPGVNYDATKVPANSDIWFEVYLEQRPDYLSGNIPDSYDVYKSQTGGQLIFFSIVQKVLPFDNSIRLQIFHFINAILSALCFTLFVGWVFRNFGSISAVLVLFLVTMSSWITLFGHSLWWSLWGSYIPFITMLLVLEYSNKVKKLTSNRILLYLFLSVFAKCVFNGYEFISTALVAAMCPVIFYAFLERQKLKSFISFFIKASVTCIVAVVLQIMMLIVQIKSVTGSFAVAIDYIITSYTRRSFSADDKFAHYAYSFIFKRYLKGNAFNSDFLSQYSIVIYFAYVIMAVVIMAAVVYYLSRGLDEVRKRLNITLLVTVAVSSVAPLSWFVIFKQHSANHFHLDYIVWYMPFLLLGFIVIGEGISLILNKLGLYK</sequence>